<proteinExistence type="inferred from homology"/>
<dbReference type="InterPro" id="IPR003358">
    <property type="entry name" value="tRNA_(Gua-N-7)_MeTrfase_Trmb"/>
</dbReference>
<dbReference type="RefSeq" id="WP_240505558.1">
    <property type="nucleotide sequence ID" value="NZ_FXAC01000002.1"/>
</dbReference>
<dbReference type="Pfam" id="PF02390">
    <property type="entry name" value="Methyltransf_4"/>
    <property type="match status" value="1"/>
</dbReference>
<dbReference type="CDD" id="cd02440">
    <property type="entry name" value="AdoMet_MTases"/>
    <property type="match status" value="1"/>
</dbReference>
<dbReference type="GO" id="GO:0008176">
    <property type="term" value="F:tRNA (guanine(46)-N7)-methyltransferase activity"/>
    <property type="evidence" value="ECO:0007669"/>
    <property type="project" value="UniProtKB-UniRule"/>
</dbReference>
<feature type="binding site" evidence="7">
    <location>
        <position position="230"/>
    </location>
    <ligand>
        <name>substrate</name>
    </ligand>
</feature>
<dbReference type="AlphaFoldDB" id="A0A1X7CBR0"/>
<feature type="binding site" evidence="7">
    <location>
        <position position="203"/>
    </location>
    <ligand>
        <name>S-adenosyl-L-methionine</name>
        <dbReference type="ChEBI" id="CHEBI:59789"/>
    </ligand>
</feature>
<comment type="caution">
    <text evidence="7">Lacks conserved residue(s) required for the propagation of feature annotation.</text>
</comment>
<evidence type="ECO:0000256" key="1">
    <source>
        <dbReference type="ARBA" id="ARBA00000142"/>
    </source>
</evidence>
<dbReference type="EMBL" id="FXAC01000002">
    <property type="protein sequence ID" value="SME93401.1"/>
    <property type="molecule type" value="Genomic_DNA"/>
</dbReference>
<evidence type="ECO:0000256" key="7">
    <source>
        <dbReference type="HAMAP-Rule" id="MF_01057"/>
    </source>
</evidence>
<feature type="region of interest" description="Disordered" evidence="8">
    <location>
        <begin position="1"/>
        <end position="87"/>
    </location>
</feature>
<dbReference type="NCBIfam" id="TIGR00091">
    <property type="entry name" value="tRNA (guanosine(46)-N7)-methyltransferase TrmB"/>
    <property type="match status" value="1"/>
</dbReference>
<feature type="binding site" evidence="7">
    <location>
        <position position="151"/>
    </location>
    <ligand>
        <name>S-adenosyl-L-methionine</name>
        <dbReference type="ChEBI" id="CHEBI:59789"/>
    </ligand>
</feature>
<comment type="pathway">
    <text evidence="7">tRNA modification; N(7)-methylguanine-tRNA biosynthesis.</text>
</comment>
<dbReference type="Proteomes" id="UP000192929">
    <property type="component" value="Unassembled WGS sequence"/>
</dbReference>
<comment type="catalytic activity">
    <reaction evidence="1 7">
        <text>guanosine(46) in tRNA + S-adenosyl-L-methionine = N(7)-methylguanosine(46) in tRNA + S-adenosyl-L-homocysteine</text>
        <dbReference type="Rhea" id="RHEA:42708"/>
        <dbReference type="Rhea" id="RHEA-COMP:10188"/>
        <dbReference type="Rhea" id="RHEA-COMP:10189"/>
        <dbReference type="ChEBI" id="CHEBI:57856"/>
        <dbReference type="ChEBI" id="CHEBI:59789"/>
        <dbReference type="ChEBI" id="CHEBI:74269"/>
        <dbReference type="ChEBI" id="CHEBI:74480"/>
        <dbReference type="EC" id="2.1.1.33"/>
    </reaction>
</comment>
<comment type="function">
    <text evidence="2 7">Catalyzes the formation of N(7)-methylguanine at position 46 (m7G46) in tRNA.</text>
</comment>
<evidence type="ECO:0000256" key="2">
    <source>
        <dbReference type="ARBA" id="ARBA00003015"/>
    </source>
</evidence>
<dbReference type="GO" id="GO:0043527">
    <property type="term" value="C:tRNA methyltransferase complex"/>
    <property type="evidence" value="ECO:0007669"/>
    <property type="project" value="TreeGrafter"/>
</dbReference>
<feature type="binding site" evidence="7">
    <location>
        <position position="176"/>
    </location>
    <ligand>
        <name>S-adenosyl-L-methionine</name>
        <dbReference type="ChEBI" id="CHEBI:59789"/>
    </ligand>
</feature>
<feature type="binding site" evidence="7">
    <location>
        <position position="226"/>
    </location>
    <ligand>
        <name>S-adenosyl-L-methionine</name>
        <dbReference type="ChEBI" id="CHEBI:59789"/>
    </ligand>
</feature>
<comment type="similarity">
    <text evidence="7">Belongs to the class I-like SAM-binding methyltransferase superfamily. TrmB family.</text>
</comment>
<dbReference type="EC" id="2.1.1.33" evidence="7"/>
<feature type="compositionally biased region" description="Basic and acidic residues" evidence="8">
    <location>
        <begin position="1"/>
        <end position="12"/>
    </location>
</feature>
<evidence type="ECO:0000256" key="6">
    <source>
        <dbReference type="ARBA" id="ARBA00022694"/>
    </source>
</evidence>
<keyword evidence="4 7" id="KW-0808">Transferase</keyword>
<feature type="compositionally biased region" description="Low complexity" evidence="8">
    <location>
        <begin position="18"/>
        <end position="30"/>
    </location>
</feature>
<keyword evidence="10" id="KW-1185">Reference proteome</keyword>
<evidence type="ECO:0000256" key="3">
    <source>
        <dbReference type="ARBA" id="ARBA00022603"/>
    </source>
</evidence>
<protein>
    <recommendedName>
        <fullName evidence="7">tRNA (guanine-N(7)-)-methyltransferase</fullName>
        <ecNumber evidence="7">2.1.1.33</ecNumber>
    </recommendedName>
    <alternativeName>
        <fullName evidence="7">tRNA (guanine(46)-N(7))-methyltransferase</fullName>
    </alternativeName>
    <alternativeName>
        <fullName evidence="7">tRNA(m7G46)-methyltransferase</fullName>
    </alternativeName>
</protein>
<evidence type="ECO:0000313" key="9">
    <source>
        <dbReference type="EMBL" id="SME93401.1"/>
    </source>
</evidence>
<dbReference type="Gene3D" id="3.40.50.150">
    <property type="entry name" value="Vaccinia Virus protein VP39"/>
    <property type="match status" value="1"/>
</dbReference>
<organism evidence="9 10">
    <name type="scientific">Kocuria marina subsp. indica</name>
    <dbReference type="NCBI Taxonomy" id="1049583"/>
    <lineage>
        <taxon>Bacteria</taxon>
        <taxon>Bacillati</taxon>
        <taxon>Actinomycetota</taxon>
        <taxon>Actinomycetes</taxon>
        <taxon>Micrococcales</taxon>
        <taxon>Micrococcaceae</taxon>
        <taxon>Kocuria</taxon>
    </lineage>
</organism>
<dbReference type="PANTHER" id="PTHR23417:SF14">
    <property type="entry name" value="PENTACOTRIPEPTIDE-REPEAT REGION OF PRORP DOMAIN-CONTAINING PROTEIN"/>
    <property type="match status" value="1"/>
</dbReference>
<gene>
    <name evidence="7" type="primary">trmB</name>
    <name evidence="9" type="ORF">SAMN06296028_102109</name>
</gene>
<keyword evidence="3 7" id="KW-0489">Methyltransferase</keyword>
<evidence type="ECO:0000256" key="4">
    <source>
        <dbReference type="ARBA" id="ARBA00022679"/>
    </source>
</evidence>
<dbReference type="InterPro" id="IPR029063">
    <property type="entry name" value="SAM-dependent_MTases_sf"/>
</dbReference>
<name>A0A1X7CBR0_9MICC</name>
<evidence type="ECO:0000313" key="10">
    <source>
        <dbReference type="Proteomes" id="UP000192929"/>
    </source>
</evidence>
<evidence type="ECO:0000256" key="8">
    <source>
        <dbReference type="SAM" id="MobiDB-lite"/>
    </source>
</evidence>
<dbReference type="SUPFAM" id="SSF53335">
    <property type="entry name" value="S-adenosyl-L-methionine-dependent methyltransferases"/>
    <property type="match status" value="1"/>
</dbReference>
<keyword evidence="6 7" id="KW-0819">tRNA processing</keyword>
<feature type="binding site" evidence="7">
    <location>
        <begin position="309"/>
        <end position="312"/>
    </location>
    <ligand>
        <name>substrate</name>
    </ligand>
</feature>
<feature type="compositionally biased region" description="Low complexity" evidence="8">
    <location>
        <begin position="40"/>
        <end position="51"/>
    </location>
</feature>
<sequence>MESSDRTPDTSAHDAALPDSPGSAPEASPAPEHRTEQPAEARAAGAAPSSSEHTDADATPTNDGAPTDAGAPTGPAAATGGAPAGVAFPRQPYSFVRRGDRLSPKRQKAWDEHADEWVLDIPRVMTDTSVDPAYRLDREAVFGRVAPVVVEVGSGLGEAIVAHAAAHPELDHLAVEVYKPGVADLLMKAAQAGVTNVRVAQANAPEVLEHMLEPGSVHELWVFFPDPWHKTRHHKRRLVSPGFAELAARVLEPGGLWRLATDWQEYAVVMREVLDDADADFENVHPGPLADDEHPDAGWAPRWEGRILTSFERKATEAGRIPRDLTYRRR</sequence>
<feature type="compositionally biased region" description="Low complexity" evidence="8">
    <location>
        <begin position="63"/>
        <end position="85"/>
    </location>
</feature>
<accession>A0A1X7CBR0</accession>
<reference evidence="10" key="1">
    <citation type="submission" date="2017-04" db="EMBL/GenBank/DDBJ databases">
        <authorList>
            <person name="Varghese N."/>
            <person name="Submissions S."/>
        </authorList>
    </citation>
    <scope>NUCLEOTIDE SEQUENCE [LARGE SCALE GENOMIC DNA]</scope>
    <source>
        <strain evidence="10">NIO-1021</strain>
    </source>
</reference>
<keyword evidence="5 7" id="KW-0949">S-adenosyl-L-methionine</keyword>
<dbReference type="InterPro" id="IPR055361">
    <property type="entry name" value="tRNA_methyltr_TrmB_bact"/>
</dbReference>
<dbReference type="UniPathway" id="UPA00989"/>
<dbReference type="PROSITE" id="PS51625">
    <property type="entry name" value="SAM_MT_TRMB"/>
    <property type="match status" value="1"/>
</dbReference>
<evidence type="ECO:0000256" key="5">
    <source>
        <dbReference type="ARBA" id="ARBA00022691"/>
    </source>
</evidence>
<feature type="binding site" evidence="7">
    <location>
        <position position="262"/>
    </location>
    <ligand>
        <name>substrate</name>
    </ligand>
</feature>
<dbReference type="PANTHER" id="PTHR23417">
    <property type="entry name" value="3-DEOXY-D-MANNO-OCTULOSONIC-ACID TRANSFERASE/TRNA GUANINE-N 7 - -METHYLTRANSFERASE"/>
    <property type="match status" value="1"/>
</dbReference>
<dbReference type="HAMAP" id="MF_01057">
    <property type="entry name" value="tRNA_methyltr_TrmB"/>
    <property type="match status" value="1"/>
</dbReference>